<gene>
    <name evidence="2" type="ORF">BWZ43_07090</name>
</gene>
<proteinExistence type="predicted"/>
<sequence>MVTENTSFPGKGSLKAFNGSEERSFPPKGTLKAHNGYRGKEFSRQRDTKGLQWLPKKGVFH</sequence>
<accession>A0A8E2LF72</accession>
<feature type="compositionally biased region" description="Basic and acidic residues" evidence="1">
    <location>
        <begin position="38"/>
        <end position="49"/>
    </location>
</feature>
<reference evidence="2 3" key="1">
    <citation type="submission" date="2017-01" db="EMBL/GenBank/DDBJ databases">
        <title>Draft genome sequence of Bacillus oleronius.</title>
        <authorList>
            <person name="Allam M."/>
        </authorList>
    </citation>
    <scope>NUCLEOTIDE SEQUENCE [LARGE SCALE GENOMIC DNA]</scope>
    <source>
        <strain evidence="2 3">DSM 9356</strain>
    </source>
</reference>
<dbReference type="AlphaFoldDB" id="A0A8E2LF72"/>
<feature type="region of interest" description="Disordered" evidence="1">
    <location>
        <begin position="1"/>
        <end position="61"/>
    </location>
</feature>
<dbReference type="EMBL" id="MTLA01000068">
    <property type="protein sequence ID" value="OOP69083.1"/>
    <property type="molecule type" value="Genomic_DNA"/>
</dbReference>
<evidence type="ECO:0000256" key="1">
    <source>
        <dbReference type="SAM" id="MobiDB-lite"/>
    </source>
</evidence>
<protein>
    <submittedName>
        <fullName evidence="2">Uncharacterized protein</fullName>
    </submittedName>
</protein>
<name>A0A8E2LF72_9BACI</name>
<comment type="caution">
    <text evidence="2">The sequence shown here is derived from an EMBL/GenBank/DDBJ whole genome shotgun (WGS) entry which is preliminary data.</text>
</comment>
<keyword evidence="3" id="KW-1185">Reference proteome</keyword>
<evidence type="ECO:0000313" key="2">
    <source>
        <dbReference type="EMBL" id="OOP69083.1"/>
    </source>
</evidence>
<dbReference type="Proteomes" id="UP000189761">
    <property type="component" value="Unassembled WGS sequence"/>
</dbReference>
<evidence type="ECO:0000313" key="3">
    <source>
        <dbReference type="Proteomes" id="UP000189761"/>
    </source>
</evidence>
<organism evidence="2 3">
    <name type="scientific">Heyndrickxia oleronia</name>
    <dbReference type="NCBI Taxonomy" id="38875"/>
    <lineage>
        <taxon>Bacteria</taxon>
        <taxon>Bacillati</taxon>
        <taxon>Bacillota</taxon>
        <taxon>Bacilli</taxon>
        <taxon>Bacillales</taxon>
        <taxon>Bacillaceae</taxon>
        <taxon>Heyndrickxia</taxon>
    </lineage>
</organism>